<dbReference type="GO" id="GO:0005930">
    <property type="term" value="C:axoneme"/>
    <property type="evidence" value="ECO:0007669"/>
    <property type="project" value="UniProtKB-SubCell"/>
</dbReference>
<dbReference type="Proteomes" id="UP000515140">
    <property type="component" value="Unplaced"/>
</dbReference>
<dbReference type="FunCoup" id="A0A6P5JXP0">
    <property type="interactions" value="8"/>
</dbReference>
<reference evidence="9" key="1">
    <citation type="submission" date="2025-08" db="UniProtKB">
        <authorList>
            <consortium name="RefSeq"/>
        </authorList>
    </citation>
    <scope>IDENTIFICATION</scope>
    <source>
        <tissue evidence="9">Spleen</tissue>
    </source>
</reference>
<evidence type="ECO:0000313" key="8">
    <source>
        <dbReference type="Proteomes" id="UP000515140"/>
    </source>
</evidence>
<keyword evidence="2" id="KW-0963">Cytoplasm</keyword>
<proteinExistence type="inferred from homology"/>
<dbReference type="PANTHER" id="PTHR47299:SF1">
    <property type="entry name" value="PROTEIN FAM166A"/>
    <property type="match status" value="1"/>
</dbReference>
<gene>
    <name evidence="9" type="primary">FAM166A</name>
</gene>
<dbReference type="PANTHER" id="PTHR47299">
    <property type="entry name" value="PROTEIN FAM166A"/>
    <property type="match status" value="1"/>
</dbReference>
<dbReference type="RefSeq" id="XP_020837411.1">
    <property type="nucleotide sequence ID" value="XM_020981752.1"/>
</dbReference>
<dbReference type="GO" id="GO:0015630">
    <property type="term" value="C:microtubule cytoskeleton"/>
    <property type="evidence" value="ECO:0007669"/>
    <property type="project" value="UniProtKB-ARBA"/>
</dbReference>
<dbReference type="GO" id="GO:0005634">
    <property type="term" value="C:nucleus"/>
    <property type="evidence" value="ECO:0007669"/>
    <property type="project" value="TreeGrafter"/>
</dbReference>
<protein>
    <submittedName>
        <fullName evidence="9">Protein FAM166A isoform X1</fullName>
    </submittedName>
</protein>
<keyword evidence="8" id="KW-1185">Reference proteome</keyword>
<evidence type="ECO:0000256" key="6">
    <source>
        <dbReference type="ARBA" id="ARBA00046435"/>
    </source>
</evidence>
<comment type="subunit">
    <text evidence="6">Microtubule inner protein component of sperm flagellar doublet microtubules.</text>
</comment>
<evidence type="ECO:0000256" key="5">
    <source>
        <dbReference type="ARBA" id="ARBA00035661"/>
    </source>
</evidence>
<comment type="subcellular location">
    <subcellularLocation>
        <location evidence="1">Cytoplasm</location>
        <location evidence="1">Cytoskeleton</location>
        <location evidence="1">Cilium axoneme</location>
    </subcellularLocation>
</comment>
<sequence length="351" mass="40149">MTATKNHSLFTPEPHYIPGYAGFYPQLRYQVGCTYGQSTAQVLTDPTVNKSPCSVLAPLSKPKFIKDFSQNKIPHAQYMDANQPYIPHYTGFQPFKDFEIRGRYPPLRMEQHGTPAPDSNWYMFSPGIGTETMPNPPYPPCPPGKKVSEPEFGHPGFRLAYGKEGWKASPSLDKTPVYPQLYHFRGDVCSPLPPQTETLDVGRFERLPKLDKPNLIQHKAISGYAGFVPRFTWVMGMNYRDGVQQAMDEFDKSQFLIRNPVYALGERLPKQHWPDAKVYHRQGLIPFYTGFIPSIFERDLRLNIWQQYSQSLPKRTEETTQCTMKNALMVLSVQHLMSKNRKTASAECSET</sequence>
<dbReference type="InterPro" id="IPR018902">
    <property type="entry name" value="CMI2A-C-like_dom"/>
</dbReference>
<feature type="domain" description="Ciliary microtubule inner protein 2A-C-like" evidence="7">
    <location>
        <begin position="13"/>
        <end position="50"/>
    </location>
</feature>
<evidence type="ECO:0000256" key="4">
    <source>
        <dbReference type="ARBA" id="ARBA00023273"/>
    </source>
</evidence>
<evidence type="ECO:0000256" key="2">
    <source>
        <dbReference type="ARBA" id="ARBA00022490"/>
    </source>
</evidence>
<dbReference type="InterPro" id="IPR052683">
    <property type="entry name" value="CIMIP2A"/>
</dbReference>
<organism evidence="8 9">
    <name type="scientific">Phascolarctos cinereus</name>
    <name type="common">Koala</name>
    <dbReference type="NCBI Taxonomy" id="38626"/>
    <lineage>
        <taxon>Eukaryota</taxon>
        <taxon>Metazoa</taxon>
        <taxon>Chordata</taxon>
        <taxon>Craniata</taxon>
        <taxon>Vertebrata</taxon>
        <taxon>Euteleostomi</taxon>
        <taxon>Mammalia</taxon>
        <taxon>Metatheria</taxon>
        <taxon>Diprotodontia</taxon>
        <taxon>Phascolarctidae</taxon>
        <taxon>Phascolarctos</taxon>
    </lineage>
</organism>
<comment type="similarity">
    <text evidence="5">Belongs to the CIMIP2 family.</text>
</comment>
<evidence type="ECO:0000256" key="3">
    <source>
        <dbReference type="ARBA" id="ARBA00023212"/>
    </source>
</evidence>
<keyword evidence="3" id="KW-0206">Cytoskeleton</keyword>
<dbReference type="InParanoid" id="A0A6P5JXP0"/>
<dbReference type="KEGG" id="pcw:110205278"/>
<evidence type="ECO:0000256" key="1">
    <source>
        <dbReference type="ARBA" id="ARBA00004430"/>
    </source>
</evidence>
<dbReference type="Pfam" id="PF10629">
    <property type="entry name" value="CMI2B-like"/>
    <property type="match status" value="1"/>
</dbReference>
<dbReference type="AlphaFoldDB" id="A0A6P5JXP0"/>
<keyword evidence="4" id="KW-0966">Cell projection</keyword>
<accession>A0A6P5JXP0</accession>
<dbReference type="GeneID" id="110205278"/>
<evidence type="ECO:0000259" key="7">
    <source>
        <dbReference type="Pfam" id="PF10629"/>
    </source>
</evidence>
<dbReference type="CTD" id="401565"/>
<evidence type="ECO:0000313" key="9">
    <source>
        <dbReference type="RefSeq" id="XP_020837411.1"/>
    </source>
</evidence>
<name>A0A6P5JXP0_PHACI</name>